<dbReference type="KEGG" id="evi:Echvi_3486"/>
<dbReference type="FunFam" id="2.60.120.1440:FF:000001">
    <property type="entry name" value="Putative anti-sigma factor"/>
    <property type="match status" value="1"/>
</dbReference>
<dbReference type="AlphaFoldDB" id="L0G2E2"/>
<feature type="domain" description="FecR protein" evidence="2">
    <location>
        <begin position="191"/>
        <end position="285"/>
    </location>
</feature>
<dbReference type="GO" id="GO:0016989">
    <property type="term" value="F:sigma factor antagonist activity"/>
    <property type="evidence" value="ECO:0007669"/>
    <property type="project" value="TreeGrafter"/>
</dbReference>
<dbReference type="InterPro" id="IPR032508">
    <property type="entry name" value="FecR_C"/>
</dbReference>
<dbReference type="Proteomes" id="UP000010796">
    <property type="component" value="Chromosome"/>
</dbReference>
<dbReference type="Pfam" id="PF16344">
    <property type="entry name" value="FecR_C"/>
    <property type="match status" value="1"/>
</dbReference>
<accession>L0G2E2</accession>
<proteinExistence type="predicted"/>
<keyword evidence="1" id="KW-0812">Transmembrane</keyword>
<dbReference type="InterPro" id="IPR012373">
    <property type="entry name" value="Ferrdict_sens_TM"/>
</dbReference>
<dbReference type="InterPro" id="IPR006860">
    <property type="entry name" value="FecR"/>
</dbReference>
<keyword evidence="1" id="KW-1133">Transmembrane helix</keyword>
<protein>
    <submittedName>
        <fullName evidence="4">Fe2+-dicitrate sensor, membrane component</fullName>
    </submittedName>
</protein>
<gene>
    <name evidence="4" type="ordered locus">Echvi_3486</name>
</gene>
<dbReference type="PANTHER" id="PTHR30273">
    <property type="entry name" value="PERIPLASMIC SIGNAL SENSOR AND SIGMA FACTOR ACTIVATOR FECR-RELATED"/>
    <property type="match status" value="1"/>
</dbReference>
<dbReference type="EMBL" id="CP003346">
    <property type="protein sequence ID" value="AGA79702.1"/>
    <property type="molecule type" value="Genomic_DNA"/>
</dbReference>
<dbReference type="Pfam" id="PF04773">
    <property type="entry name" value="FecR"/>
    <property type="match status" value="1"/>
</dbReference>
<dbReference type="PATRIC" id="fig|926556.3.peg.3672"/>
<evidence type="ECO:0000313" key="5">
    <source>
        <dbReference type="Proteomes" id="UP000010796"/>
    </source>
</evidence>
<keyword evidence="1" id="KW-0472">Membrane</keyword>
<evidence type="ECO:0000259" key="3">
    <source>
        <dbReference type="Pfam" id="PF16344"/>
    </source>
</evidence>
<dbReference type="PANTHER" id="PTHR30273:SF2">
    <property type="entry name" value="PROTEIN FECR"/>
    <property type="match status" value="1"/>
</dbReference>
<dbReference type="Gene3D" id="3.55.50.30">
    <property type="match status" value="1"/>
</dbReference>
<dbReference type="Gene3D" id="2.60.120.1440">
    <property type="match status" value="1"/>
</dbReference>
<evidence type="ECO:0000259" key="2">
    <source>
        <dbReference type="Pfam" id="PF04773"/>
    </source>
</evidence>
<feature type="transmembrane region" description="Helical" evidence="1">
    <location>
        <begin position="93"/>
        <end position="114"/>
    </location>
</feature>
<organism evidence="4 5">
    <name type="scientific">Echinicola vietnamensis (strain DSM 17526 / LMG 23754 / KMM 6221)</name>
    <dbReference type="NCBI Taxonomy" id="926556"/>
    <lineage>
        <taxon>Bacteria</taxon>
        <taxon>Pseudomonadati</taxon>
        <taxon>Bacteroidota</taxon>
        <taxon>Cytophagia</taxon>
        <taxon>Cytophagales</taxon>
        <taxon>Cyclobacteriaceae</taxon>
        <taxon>Echinicola</taxon>
    </lineage>
</organism>
<keyword evidence="5" id="KW-1185">Reference proteome</keyword>
<sequence>MNDHQYIQYYTQLILKSLKEGLTIAEHEQLEEWLAQSEENRVYYEQLQQEEHLEAEMEFFSSIDSDRAFDRLKQQLHPSEEEDKVQRVWWKPYVAAAAILAILLLSWGMFGNLLSISENPVHKPLLSEDIAPGTDKAILVLPDGEQIVLDAAHEGTLKEDDGVTVAKKVNQVIFNVQKDFAATGGAKMNRVFVPKGGKYQVVLADGTKVWLNSASSLEFPSNFTGTSRRVSLKGEGYFEVAHNPDNPFIVQAEDTEVKVLGTHFNINTYDNEPVGKTTLLEGSVQVAYIGQQKIISPGEQLLSADGLPVKTIDTRQVVAWKEGLFMFKSTGLDDILRQLERWYAIKVAKDGEIPDKHFSGTISMDTHLSKVLGMLELSGAIEFEIKNGTVYVKNTTK</sequence>
<dbReference type="OrthoDB" id="1452822at2"/>
<dbReference type="STRING" id="926556.Echvi_3486"/>
<dbReference type="HOGENOM" id="CLU_050192_1_0_10"/>
<evidence type="ECO:0000313" key="4">
    <source>
        <dbReference type="EMBL" id="AGA79702.1"/>
    </source>
</evidence>
<dbReference type="RefSeq" id="WP_015267247.1">
    <property type="nucleotide sequence ID" value="NC_019904.1"/>
</dbReference>
<dbReference type="eggNOG" id="COG3712">
    <property type="taxonomic scope" value="Bacteria"/>
</dbReference>
<name>L0G2E2_ECHVK</name>
<reference evidence="5" key="1">
    <citation type="submission" date="2012-02" db="EMBL/GenBank/DDBJ databases">
        <title>The complete genome of Echinicola vietnamensis DSM 17526.</title>
        <authorList>
            <person name="Lucas S."/>
            <person name="Copeland A."/>
            <person name="Lapidus A."/>
            <person name="Glavina del Rio T."/>
            <person name="Dalin E."/>
            <person name="Tice H."/>
            <person name="Bruce D."/>
            <person name="Goodwin L."/>
            <person name="Pitluck S."/>
            <person name="Peters L."/>
            <person name="Ovchinnikova G."/>
            <person name="Teshima H."/>
            <person name="Kyrpides N."/>
            <person name="Mavromatis K."/>
            <person name="Ivanova N."/>
            <person name="Brettin T."/>
            <person name="Detter J.C."/>
            <person name="Han C."/>
            <person name="Larimer F."/>
            <person name="Land M."/>
            <person name="Hauser L."/>
            <person name="Markowitz V."/>
            <person name="Cheng J.-F."/>
            <person name="Hugenholtz P."/>
            <person name="Woyke T."/>
            <person name="Wu D."/>
            <person name="Brambilla E."/>
            <person name="Klenk H.-P."/>
            <person name="Eisen J.A."/>
        </authorList>
    </citation>
    <scope>NUCLEOTIDE SEQUENCE [LARGE SCALE GENOMIC DNA]</scope>
    <source>
        <strain evidence="5">DSM 17526 / LMG 23754 / KMM 6221</strain>
    </source>
</reference>
<evidence type="ECO:0000256" key="1">
    <source>
        <dbReference type="SAM" id="Phobius"/>
    </source>
</evidence>
<feature type="domain" description="Protein FecR C-terminal" evidence="3">
    <location>
        <begin position="325"/>
        <end position="392"/>
    </location>
</feature>